<protein>
    <submittedName>
        <fullName evidence="1">Uncharacterized protein</fullName>
    </submittedName>
</protein>
<dbReference type="Proteomes" id="UP000577707">
    <property type="component" value="Unassembled WGS sequence"/>
</dbReference>
<sequence>MWDTVEVQSFTLSHDMPCRDCGHARHRFLPCDSDCDCRAHEVAELLEVAGAR</sequence>
<organism evidence="1 2">
    <name type="scientific">Nocardioides albus</name>
    <dbReference type="NCBI Taxonomy" id="1841"/>
    <lineage>
        <taxon>Bacteria</taxon>
        <taxon>Bacillati</taxon>
        <taxon>Actinomycetota</taxon>
        <taxon>Actinomycetes</taxon>
        <taxon>Propionibacteriales</taxon>
        <taxon>Nocardioidaceae</taxon>
        <taxon>Nocardioides</taxon>
    </lineage>
</organism>
<comment type="caution">
    <text evidence="1">The sequence shown here is derived from an EMBL/GenBank/DDBJ whole genome shotgun (WGS) entry which is preliminary data.</text>
</comment>
<accession>A0A7W5A872</accession>
<gene>
    <name evidence="1" type="ORF">FHS12_004125</name>
</gene>
<name>A0A7W5A872_9ACTN</name>
<evidence type="ECO:0000313" key="2">
    <source>
        <dbReference type="Proteomes" id="UP000577707"/>
    </source>
</evidence>
<reference evidence="1 2" key="1">
    <citation type="submission" date="2020-08" db="EMBL/GenBank/DDBJ databases">
        <title>Genomic Encyclopedia of Type Strains, Phase III (KMG-III): the genomes of soil and plant-associated and newly described type strains.</title>
        <authorList>
            <person name="Whitman W."/>
        </authorList>
    </citation>
    <scope>NUCLEOTIDE SEQUENCE [LARGE SCALE GENOMIC DNA]</scope>
    <source>
        <strain evidence="1 2">CECT 3302</strain>
    </source>
</reference>
<evidence type="ECO:0000313" key="1">
    <source>
        <dbReference type="EMBL" id="MBB3091160.1"/>
    </source>
</evidence>
<proteinExistence type="predicted"/>
<dbReference type="EMBL" id="JACHXG010000009">
    <property type="protein sequence ID" value="MBB3091160.1"/>
    <property type="molecule type" value="Genomic_DNA"/>
</dbReference>
<keyword evidence="2" id="KW-1185">Reference proteome</keyword>
<dbReference type="AlphaFoldDB" id="A0A7W5A872"/>